<dbReference type="SUPFAM" id="SSF50685">
    <property type="entry name" value="Barwin-like endoglucanases"/>
    <property type="match status" value="1"/>
</dbReference>
<feature type="transmembrane region" description="Helical" evidence="3">
    <location>
        <begin position="93"/>
        <end position="112"/>
    </location>
</feature>
<dbReference type="OrthoDB" id="623670at2759"/>
<evidence type="ECO:0000313" key="5">
    <source>
        <dbReference type="Proteomes" id="UP000076761"/>
    </source>
</evidence>
<dbReference type="InterPro" id="IPR036908">
    <property type="entry name" value="RlpA-like_sf"/>
</dbReference>
<feature type="transmembrane region" description="Helical" evidence="3">
    <location>
        <begin position="60"/>
        <end position="81"/>
    </location>
</feature>
<evidence type="ECO:0008006" key="6">
    <source>
        <dbReference type="Google" id="ProtNLM"/>
    </source>
</evidence>
<keyword evidence="3" id="KW-0812">Transmembrane</keyword>
<evidence type="ECO:0000256" key="1">
    <source>
        <dbReference type="ARBA" id="ARBA00022729"/>
    </source>
</evidence>
<keyword evidence="1" id="KW-0732">Signal</keyword>
<dbReference type="PANTHER" id="PTHR31836:SF28">
    <property type="entry name" value="SRCR DOMAIN-CONTAINING PROTEIN-RELATED"/>
    <property type="match status" value="1"/>
</dbReference>
<dbReference type="PANTHER" id="PTHR31836">
    <property type="match status" value="1"/>
</dbReference>
<evidence type="ECO:0000256" key="2">
    <source>
        <dbReference type="SAM" id="MobiDB-lite"/>
    </source>
</evidence>
<evidence type="ECO:0000313" key="4">
    <source>
        <dbReference type="EMBL" id="KZT28529.1"/>
    </source>
</evidence>
<feature type="region of interest" description="Disordered" evidence="2">
    <location>
        <begin position="238"/>
        <end position="326"/>
    </location>
</feature>
<dbReference type="STRING" id="1314782.A0A165UQ74"/>
<name>A0A165UQ74_9AGAM</name>
<dbReference type="InParanoid" id="A0A165UQ74"/>
<protein>
    <recommendedName>
        <fullName evidence="6">RlpA-like protein double-psi beta-barrel domain-containing protein</fullName>
    </recommendedName>
</protein>
<sequence>MSKPLNGDYLPHLDLHSWAAVTRWIWGCDRDFCHRNAEMWLDRVQLFSFPHPPLPHSRLVALYIVFPLSYTLLQVNSLVRLPKTLPVPPMRRCVAFSSIFALSLSFFGLVSADSSHAQVNRKHHARRDLAARETHQLGKRFDNARFTYFKDGLGACGQYSGPSDFIVAINVPQYDGGSHCFETITITANGKTTQAQVVDECEACPYGALDFSEGLFQYFSSLDQGTIYGTWEFGSGDPTTSSTPIPTPTTTSWSSTSTWSPPPTTSSKPPKTTSTSTWSPPTSTSTSTKSTHTSTSTTSTSTTSTSSAAPSTTSSAADTLPTASESNPDNLAQFNIALVNLAGLVMAAATATS</sequence>
<accession>A0A165UQ74</accession>
<evidence type="ECO:0000256" key="3">
    <source>
        <dbReference type="SAM" id="Phobius"/>
    </source>
</evidence>
<organism evidence="4 5">
    <name type="scientific">Neolentinus lepideus HHB14362 ss-1</name>
    <dbReference type="NCBI Taxonomy" id="1314782"/>
    <lineage>
        <taxon>Eukaryota</taxon>
        <taxon>Fungi</taxon>
        <taxon>Dikarya</taxon>
        <taxon>Basidiomycota</taxon>
        <taxon>Agaricomycotina</taxon>
        <taxon>Agaricomycetes</taxon>
        <taxon>Gloeophyllales</taxon>
        <taxon>Gloeophyllaceae</taxon>
        <taxon>Neolentinus</taxon>
    </lineage>
</organism>
<dbReference type="EMBL" id="KV425557">
    <property type="protein sequence ID" value="KZT28529.1"/>
    <property type="molecule type" value="Genomic_DNA"/>
</dbReference>
<dbReference type="AlphaFoldDB" id="A0A165UQ74"/>
<dbReference type="Gene3D" id="2.40.40.10">
    <property type="entry name" value="RlpA-like domain"/>
    <property type="match status" value="1"/>
</dbReference>
<dbReference type="Proteomes" id="UP000076761">
    <property type="component" value="Unassembled WGS sequence"/>
</dbReference>
<keyword evidence="3" id="KW-0472">Membrane</keyword>
<dbReference type="InterPro" id="IPR051477">
    <property type="entry name" value="Expansin_CellWall"/>
</dbReference>
<proteinExistence type="predicted"/>
<feature type="compositionally biased region" description="Low complexity" evidence="2">
    <location>
        <begin position="238"/>
        <end position="324"/>
    </location>
</feature>
<reference evidence="4 5" key="1">
    <citation type="journal article" date="2016" name="Mol. Biol. Evol.">
        <title>Comparative Genomics of Early-Diverging Mushroom-Forming Fungi Provides Insights into the Origins of Lignocellulose Decay Capabilities.</title>
        <authorList>
            <person name="Nagy L.G."/>
            <person name="Riley R."/>
            <person name="Tritt A."/>
            <person name="Adam C."/>
            <person name="Daum C."/>
            <person name="Floudas D."/>
            <person name="Sun H."/>
            <person name="Yadav J.S."/>
            <person name="Pangilinan J."/>
            <person name="Larsson K.H."/>
            <person name="Matsuura K."/>
            <person name="Barry K."/>
            <person name="Labutti K."/>
            <person name="Kuo R."/>
            <person name="Ohm R.A."/>
            <person name="Bhattacharya S.S."/>
            <person name="Shirouzu T."/>
            <person name="Yoshinaga Y."/>
            <person name="Martin F.M."/>
            <person name="Grigoriev I.V."/>
            <person name="Hibbett D.S."/>
        </authorList>
    </citation>
    <scope>NUCLEOTIDE SEQUENCE [LARGE SCALE GENOMIC DNA]</scope>
    <source>
        <strain evidence="4 5">HHB14362 ss-1</strain>
    </source>
</reference>
<keyword evidence="3" id="KW-1133">Transmembrane helix</keyword>
<dbReference type="CDD" id="cd22191">
    <property type="entry name" value="DPBB_RlpA_EXP_N-like"/>
    <property type="match status" value="1"/>
</dbReference>
<keyword evidence="5" id="KW-1185">Reference proteome</keyword>
<gene>
    <name evidence="4" type="ORF">NEOLEDRAFT_1129345</name>
</gene>